<dbReference type="EMBL" id="JAIWYP010000006">
    <property type="protein sequence ID" value="KAH3805759.1"/>
    <property type="molecule type" value="Genomic_DNA"/>
</dbReference>
<dbReference type="AlphaFoldDB" id="A0A9D4JDI3"/>
<proteinExistence type="predicted"/>
<dbReference type="Proteomes" id="UP000828390">
    <property type="component" value="Unassembled WGS sequence"/>
</dbReference>
<reference evidence="1" key="1">
    <citation type="journal article" date="2019" name="bioRxiv">
        <title>The Genome of the Zebra Mussel, Dreissena polymorpha: A Resource for Invasive Species Research.</title>
        <authorList>
            <person name="McCartney M.A."/>
            <person name="Auch B."/>
            <person name="Kono T."/>
            <person name="Mallez S."/>
            <person name="Zhang Y."/>
            <person name="Obille A."/>
            <person name="Becker A."/>
            <person name="Abrahante J.E."/>
            <person name="Garbe J."/>
            <person name="Badalamenti J.P."/>
            <person name="Herman A."/>
            <person name="Mangelson H."/>
            <person name="Liachko I."/>
            <person name="Sullivan S."/>
            <person name="Sone E.D."/>
            <person name="Koren S."/>
            <person name="Silverstein K.A.T."/>
            <person name="Beckman K.B."/>
            <person name="Gohl D.M."/>
        </authorList>
    </citation>
    <scope>NUCLEOTIDE SEQUENCE</scope>
    <source>
        <strain evidence="1">Duluth1</strain>
        <tissue evidence="1">Whole animal</tissue>
    </source>
</reference>
<reference evidence="1" key="2">
    <citation type="submission" date="2020-11" db="EMBL/GenBank/DDBJ databases">
        <authorList>
            <person name="McCartney M.A."/>
            <person name="Auch B."/>
            <person name="Kono T."/>
            <person name="Mallez S."/>
            <person name="Becker A."/>
            <person name="Gohl D.M."/>
            <person name="Silverstein K.A.T."/>
            <person name="Koren S."/>
            <person name="Bechman K.B."/>
            <person name="Herman A."/>
            <person name="Abrahante J.E."/>
            <person name="Garbe J."/>
        </authorList>
    </citation>
    <scope>NUCLEOTIDE SEQUENCE</scope>
    <source>
        <strain evidence="1">Duluth1</strain>
        <tissue evidence="1">Whole animal</tissue>
    </source>
</reference>
<gene>
    <name evidence="1" type="ORF">DPMN_134066</name>
</gene>
<name>A0A9D4JDI3_DREPO</name>
<evidence type="ECO:0000313" key="2">
    <source>
        <dbReference type="Proteomes" id="UP000828390"/>
    </source>
</evidence>
<protein>
    <submittedName>
        <fullName evidence="1">Uncharacterized protein</fullName>
    </submittedName>
</protein>
<evidence type="ECO:0000313" key="1">
    <source>
        <dbReference type="EMBL" id="KAH3805759.1"/>
    </source>
</evidence>
<organism evidence="1 2">
    <name type="scientific">Dreissena polymorpha</name>
    <name type="common">Zebra mussel</name>
    <name type="synonym">Mytilus polymorpha</name>
    <dbReference type="NCBI Taxonomy" id="45954"/>
    <lineage>
        <taxon>Eukaryota</taxon>
        <taxon>Metazoa</taxon>
        <taxon>Spiralia</taxon>
        <taxon>Lophotrochozoa</taxon>
        <taxon>Mollusca</taxon>
        <taxon>Bivalvia</taxon>
        <taxon>Autobranchia</taxon>
        <taxon>Heteroconchia</taxon>
        <taxon>Euheterodonta</taxon>
        <taxon>Imparidentia</taxon>
        <taxon>Neoheterodontei</taxon>
        <taxon>Myida</taxon>
        <taxon>Dreissenoidea</taxon>
        <taxon>Dreissenidae</taxon>
        <taxon>Dreissena</taxon>
    </lineage>
</organism>
<keyword evidence="2" id="KW-1185">Reference proteome</keyword>
<comment type="caution">
    <text evidence="1">The sequence shown here is derived from an EMBL/GenBank/DDBJ whole genome shotgun (WGS) entry which is preliminary data.</text>
</comment>
<sequence length="68" mass="7733">MDDCQSSKVPEMFSTTEKQIPNDTTVVERNRPTTIRPISMNVSTTDHWSSTIERRLTQTAIVFTLDSS</sequence>
<accession>A0A9D4JDI3</accession>